<evidence type="ECO:0000313" key="9">
    <source>
        <dbReference type="Proteomes" id="UP000621447"/>
    </source>
</evidence>
<dbReference type="Gene3D" id="2.30.30.100">
    <property type="match status" value="1"/>
</dbReference>
<keyword evidence="2" id="KW-0547">Nucleotide-binding</keyword>
<evidence type="ECO:0000256" key="2">
    <source>
        <dbReference type="ARBA" id="ARBA00022741"/>
    </source>
</evidence>
<dbReference type="SUPFAM" id="SSF55681">
    <property type="entry name" value="Class II aaRS and biotin synthetases"/>
    <property type="match status" value="1"/>
</dbReference>
<name>A0ABX2JDH7_9SPHN</name>
<evidence type="ECO:0000313" key="8">
    <source>
        <dbReference type="EMBL" id="NTS64013.1"/>
    </source>
</evidence>
<keyword evidence="9" id="KW-1185">Reference proteome</keyword>
<dbReference type="EC" id="6.3.4.15" evidence="5"/>
<feature type="domain" description="BPL/LPL catalytic" evidence="7">
    <location>
        <begin position="1"/>
        <end position="171"/>
    </location>
</feature>
<dbReference type="Pfam" id="PF02237">
    <property type="entry name" value="BPL_C"/>
    <property type="match status" value="1"/>
</dbReference>
<keyword evidence="1 8" id="KW-0436">Ligase</keyword>
<dbReference type="Gene3D" id="3.30.930.10">
    <property type="entry name" value="Bira Bifunctional Protein, Domain 2"/>
    <property type="match status" value="1"/>
</dbReference>
<reference evidence="8 9" key="1">
    <citation type="submission" date="2020-06" db="EMBL/GenBank/DDBJ databases">
        <title>Sphingomonas hominis sp. nov., a member of the Sphingomonas, isolated from the hair of a 22-year-old girl.</title>
        <authorList>
            <person name="Zhang D.-F."/>
            <person name="Cui X.-W."/>
        </authorList>
    </citation>
    <scope>NUCLEOTIDE SEQUENCE [LARGE SCALE GENOMIC DNA]</scope>
    <source>
        <strain evidence="8 9">HHU CXW</strain>
    </source>
</reference>
<dbReference type="SUPFAM" id="SSF50037">
    <property type="entry name" value="C-terminal domain of transcriptional repressors"/>
    <property type="match status" value="1"/>
</dbReference>
<sequence>MITVAETGSTNSDLLAMAEAGSASEGVWLRSERQLAGRGRLGRDWVSPVGNMYASTIVTLSADDPPAPSLALVAAVALEEAVAAVLPEAARRKLAIKWPNDLLIAGAKVSGILLERAGAHVVIGIGVNIAHHPDLPDRAATSLHAEGASVDVATFTDRLAALTAAWLTLWRTQGLAPIIERWSERAHAPGTSLRVRLPEGGEQVGAFDGLNAQGALRLRLEDGGSRVIHAGDIFLV</sequence>
<keyword evidence="4" id="KW-0092">Biotin</keyword>
<evidence type="ECO:0000256" key="5">
    <source>
        <dbReference type="ARBA" id="ARBA00024227"/>
    </source>
</evidence>
<dbReference type="InterPro" id="IPR004143">
    <property type="entry name" value="BPL_LPL_catalytic"/>
</dbReference>
<dbReference type="GO" id="GO:0004077">
    <property type="term" value="F:biotin--[biotin carboxyl-carrier protein] ligase activity"/>
    <property type="evidence" value="ECO:0007669"/>
    <property type="project" value="UniProtKB-EC"/>
</dbReference>
<keyword evidence="3" id="KW-0067">ATP-binding</keyword>
<dbReference type="Proteomes" id="UP000621447">
    <property type="component" value="Unassembled WGS sequence"/>
</dbReference>
<gene>
    <name evidence="8" type="ORF">HRV97_02410</name>
</gene>
<dbReference type="InterPro" id="IPR004408">
    <property type="entry name" value="Biotin_CoA_COase_ligase"/>
</dbReference>
<evidence type="ECO:0000259" key="7">
    <source>
        <dbReference type="PROSITE" id="PS51733"/>
    </source>
</evidence>
<evidence type="ECO:0000256" key="6">
    <source>
        <dbReference type="ARBA" id="ARBA00047846"/>
    </source>
</evidence>
<dbReference type="EMBL" id="JABULH010000001">
    <property type="protein sequence ID" value="NTS64013.1"/>
    <property type="molecule type" value="Genomic_DNA"/>
</dbReference>
<protein>
    <recommendedName>
        <fullName evidence="5">biotin--[biotin carboxyl-carrier protein] ligase</fullName>
        <ecNumber evidence="5">6.3.4.15</ecNumber>
    </recommendedName>
</protein>
<dbReference type="PANTHER" id="PTHR12835">
    <property type="entry name" value="BIOTIN PROTEIN LIGASE"/>
    <property type="match status" value="1"/>
</dbReference>
<dbReference type="CDD" id="cd16442">
    <property type="entry name" value="BPL"/>
    <property type="match status" value="1"/>
</dbReference>
<evidence type="ECO:0000256" key="1">
    <source>
        <dbReference type="ARBA" id="ARBA00022598"/>
    </source>
</evidence>
<evidence type="ECO:0000256" key="3">
    <source>
        <dbReference type="ARBA" id="ARBA00022840"/>
    </source>
</evidence>
<comment type="caution">
    <text evidence="8">The sequence shown here is derived from an EMBL/GenBank/DDBJ whole genome shotgun (WGS) entry which is preliminary data.</text>
</comment>
<dbReference type="InterPro" id="IPR045864">
    <property type="entry name" value="aa-tRNA-synth_II/BPL/LPL"/>
</dbReference>
<dbReference type="InterPro" id="IPR003142">
    <property type="entry name" value="BPL_C"/>
</dbReference>
<dbReference type="InterPro" id="IPR008988">
    <property type="entry name" value="Transcriptional_repressor_C"/>
</dbReference>
<comment type="catalytic activity">
    <reaction evidence="6">
        <text>biotin + L-lysyl-[protein] + ATP = N(6)-biotinyl-L-lysyl-[protein] + AMP + diphosphate + H(+)</text>
        <dbReference type="Rhea" id="RHEA:11756"/>
        <dbReference type="Rhea" id="RHEA-COMP:9752"/>
        <dbReference type="Rhea" id="RHEA-COMP:10505"/>
        <dbReference type="ChEBI" id="CHEBI:15378"/>
        <dbReference type="ChEBI" id="CHEBI:29969"/>
        <dbReference type="ChEBI" id="CHEBI:30616"/>
        <dbReference type="ChEBI" id="CHEBI:33019"/>
        <dbReference type="ChEBI" id="CHEBI:57586"/>
        <dbReference type="ChEBI" id="CHEBI:83144"/>
        <dbReference type="ChEBI" id="CHEBI:456215"/>
        <dbReference type="EC" id="6.3.4.15"/>
    </reaction>
</comment>
<dbReference type="NCBIfam" id="TIGR00121">
    <property type="entry name" value="birA_ligase"/>
    <property type="match status" value="1"/>
</dbReference>
<dbReference type="Pfam" id="PF03099">
    <property type="entry name" value="BPL_LplA_LipB"/>
    <property type="match status" value="1"/>
</dbReference>
<evidence type="ECO:0000256" key="4">
    <source>
        <dbReference type="ARBA" id="ARBA00023267"/>
    </source>
</evidence>
<dbReference type="PANTHER" id="PTHR12835:SF5">
    <property type="entry name" value="BIOTIN--PROTEIN LIGASE"/>
    <property type="match status" value="1"/>
</dbReference>
<dbReference type="PROSITE" id="PS51733">
    <property type="entry name" value="BPL_LPL_CATALYTIC"/>
    <property type="match status" value="1"/>
</dbReference>
<organism evidence="8 9">
    <name type="scientific">Sphingomonas hominis</name>
    <dbReference type="NCBI Taxonomy" id="2741495"/>
    <lineage>
        <taxon>Bacteria</taxon>
        <taxon>Pseudomonadati</taxon>
        <taxon>Pseudomonadota</taxon>
        <taxon>Alphaproteobacteria</taxon>
        <taxon>Sphingomonadales</taxon>
        <taxon>Sphingomonadaceae</taxon>
        <taxon>Sphingomonas</taxon>
    </lineage>
</organism>
<proteinExistence type="predicted"/>
<dbReference type="RefSeq" id="WP_174192635.1">
    <property type="nucleotide sequence ID" value="NZ_JABULH010000001.1"/>
</dbReference>
<accession>A0ABX2JDH7</accession>